<evidence type="ECO:0000259" key="4">
    <source>
        <dbReference type="PROSITE" id="PS51782"/>
    </source>
</evidence>
<feature type="domain" description="LysM" evidence="4">
    <location>
        <begin position="1048"/>
        <end position="1097"/>
    </location>
</feature>
<evidence type="ECO:0000256" key="1">
    <source>
        <dbReference type="SAM" id="Coils"/>
    </source>
</evidence>
<dbReference type="SMART" id="SM00257">
    <property type="entry name" value="LysM"/>
    <property type="match status" value="1"/>
</dbReference>
<accession>A0A290Q5A6</accession>
<dbReference type="PANTHER" id="PTHR43941:SF1">
    <property type="entry name" value="STRUCTURAL MAINTENANCE OF CHROMOSOMES PROTEIN 2"/>
    <property type="match status" value="1"/>
</dbReference>
<feature type="region of interest" description="Disordered" evidence="2">
    <location>
        <begin position="126"/>
        <end position="146"/>
    </location>
</feature>
<feature type="coiled-coil region" evidence="1">
    <location>
        <begin position="190"/>
        <end position="238"/>
    </location>
</feature>
<organism evidence="5 6">
    <name type="scientific">Nibricoccus aquaticus</name>
    <dbReference type="NCBI Taxonomy" id="2576891"/>
    <lineage>
        <taxon>Bacteria</taxon>
        <taxon>Pseudomonadati</taxon>
        <taxon>Verrucomicrobiota</taxon>
        <taxon>Opitutia</taxon>
        <taxon>Opitutales</taxon>
        <taxon>Opitutaceae</taxon>
        <taxon>Nibricoccus</taxon>
    </lineage>
</organism>
<evidence type="ECO:0000313" key="5">
    <source>
        <dbReference type="EMBL" id="ATC63623.1"/>
    </source>
</evidence>
<dbReference type="CDD" id="cd00118">
    <property type="entry name" value="LysM"/>
    <property type="match status" value="1"/>
</dbReference>
<protein>
    <recommendedName>
        <fullName evidence="4">LysM domain-containing protein</fullName>
    </recommendedName>
</protein>
<feature type="compositionally biased region" description="Low complexity" evidence="2">
    <location>
        <begin position="126"/>
        <end position="141"/>
    </location>
</feature>
<dbReference type="PANTHER" id="PTHR43941">
    <property type="entry name" value="STRUCTURAL MAINTENANCE OF CHROMOSOMES PROTEIN 2"/>
    <property type="match status" value="1"/>
</dbReference>
<feature type="coiled-coil region" evidence="1">
    <location>
        <begin position="617"/>
        <end position="716"/>
    </location>
</feature>
<evidence type="ECO:0000256" key="2">
    <source>
        <dbReference type="SAM" id="MobiDB-lite"/>
    </source>
</evidence>
<feature type="chain" id="PRO_5012041471" description="LysM domain-containing protein" evidence="3">
    <location>
        <begin position="27"/>
        <end position="1098"/>
    </location>
</feature>
<dbReference type="Pfam" id="PF01476">
    <property type="entry name" value="LysM"/>
    <property type="match status" value="1"/>
</dbReference>
<dbReference type="KEGG" id="vbh:CMV30_06475"/>
<dbReference type="Proteomes" id="UP000217265">
    <property type="component" value="Chromosome"/>
</dbReference>
<feature type="compositionally biased region" description="Low complexity" evidence="2">
    <location>
        <begin position="1023"/>
        <end position="1042"/>
    </location>
</feature>
<dbReference type="RefSeq" id="WP_096055255.1">
    <property type="nucleotide sequence ID" value="NZ_CP023344.1"/>
</dbReference>
<gene>
    <name evidence="5" type="ORF">CMV30_06475</name>
</gene>
<evidence type="ECO:0000313" key="6">
    <source>
        <dbReference type="Proteomes" id="UP000217265"/>
    </source>
</evidence>
<feature type="coiled-coil region" evidence="1">
    <location>
        <begin position="382"/>
        <end position="577"/>
    </location>
</feature>
<keyword evidence="1" id="KW-0175">Coiled coil</keyword>
<feature type="coiled-coil region" evidence="1">
    <location>
        <begin position="303"/>
        <end position="330"/>
    </location>
</feature>
<dbReference type="OrthoDB" id="9800780at2"/>
<sequence length="1098" mass="114299">MKNTRTLRTFARSLLGAALTSASAFAISPDDLSALLAKAQTGDGIAQHNLGLVYANSQEAISDLVEAYAWLNLAADNGATGRSLMIVTRQMTPEQVSDGKRRFEQIRDAIAAKRAVPAPVLAAKTSPVSPISDSPVSASPIRATGPSPAEIEAREAELKKISAELAAAWKENDQLKSAVTKAGKDAADAAAALKKEKDQLSASLEGSMREIAGMKAAAANFEGERNGLLQKIADAQKASDGELRLKIVALETDLARAGAVAKELDAAKQSLAAIGEQQQKLTVENQRLAGLVKESENAAAGKAADADKSLAALRADLAAAQAQQAEAAKTIAAGEKTAAELAAAQTRIRTLESDATKFAGEKKDLTAKLAAAAASAVPATEMARMNSQLADLKDRLSSSQQALAVANADVASLKQELQGAKSGVVPIQQHRELQAKLEGAAAEQQKRAQDELKKVQTEAAAEKARLTAELAAVTAASTEEVGSLKAGAANFEGERNGLLKKIADAEQALVAAAAESAGLKEQIATLKRETVPGQQFRALEVQLAEAVKARAEQEKAREELQKSVAALEAEKAGFAEKLSALSDASNREAASLKAGAANFEGERNGLLKKIADAGEALARVTAEAAATKETLALAQANARDAANTAADLARVSQELDAAKKTAGISQKALADARSETAELKKQLADSKAKVVPAKQYQELQGKFDALTKAHDEQQAAQTELQKKVAALVAERSELSGKLTALTDASRGEAAGLKAAAANFEGERNGLLQKITEAEQALVRATAESDGLRGQLAVAARAGEGPAQQIEELRAQLTAAGRAQEAQQRQQTALKETTAALEAESARLTRELAAAQAASGDVTRVTAAMEALQAKLAAAEQAATAARADREAMGLRVAVLEQQAAAPKGEDPAALRKELDAAAERNAALVGLSRIKQEELDQLQKSLTSTDSERAALAGRIAAAEKLAAEANAASQAGREASAQLAGMREQLRNAQNQVGQLAAENIQLKNRPASEAGGAGAPSLVLSSPRRPAATSSPTSTPVRASQVAEARIHTVAEGETLTRIARRYYGNSERWADIYDANRASLPNPAALTIGMKLRIP</sequence>
<keyword evidence="6" id="KW-1185">Reference proteome</keyword>
<dbReference type="Gene3D" id="3.10.350.10">
    <property type="entry name" value="LysM domain"/>
    <property type="match status" value="1"/>
</dbReference>
<dbReference type="AlphaFoldDB" id="A0A290Q5A6"/>
<reference evidence="5 6" key="1">
    <citation type="submission" date="2017-09" db="EMBL/GenBank/DDBJ databases">
        <title>Complete genome sequence of Verrucomicrobial strain HZ-65, isolated from freshwater.</title>
        <authorList>
            <person name="Choi A."/>
        </authorList>
    </citation>
    <scope>NUCLEOTIDE SEQUENCE [LARGE SCALE GENOMIC DNA]</scope>
    <source>
        <strain evidence="5 6">HZ-65</strain>
    </source>
</reference>
<dbReference type="InterPro" id="IPR036779">
    <property type="entry name" value="LysM_dom_sf"/>
</dbReference>
<keyword evidence="3" id="KW-0732">Signal</keyword>
<proteinExistence type="predicted"/>
<feature type="coiled-coil region" evidence="1">
    <location>
        <begin position="756"/>
        <end position="884"/>
    </location>
</feature>
<feature type="coiled-coil region" evidence="1">
    <location>
        <begin position="973"/>
        <end position="1007"/>
    </location>
</feature>
<name>A0A290Q5A6_9BACT</name>
<dbReference type="InterPro" id="IPR018392">
    <property type="entry name" value="LysM"/>
</dbReference>
<feature type="signal peptide" evidence="3">
    <location>
        <begin position="1"/>
        <end position="26"/>
    </location>
</feature>
<feature type="region of interest" description="Disordered" evidence="2">
    <location>
        <begin position="1007"/>
        <end position="1042"/>
    </location>
</feature>
<dbReference type="PROSITE" id="PS51782">
    <property type="entry name" value="LYSM"/>
    <property type="match status" value="1"/>
</dbReference>
<evidence type="ECO:0000256" key="3">
    <source>
        <dbReference type="SAM" id="SignalP"/>
    </source>
</evidence>
<dbReference type="SUPFAM" id="SSF54106">
    <property type="entry name" value="LysM domain"/>
    <property type="match status" value="1"/>
</dbReference>
<dbReference type="EMBL" id="CP023344">
    <property type="protein sequence ID" value="ATC63623.1"/>
    <property type="molecule type" value="Genomic_DNA"/>
</dbReference>